<name>A0A1G6Q453_9BACT</name>
<dbReference type="RefSeq" id="WP_091405474.1">
    <property type="nucleotide sequence ID" value="NZ_FMYV01000010.1"/>
</dbReference>
<reference evidence="1 2" key="1">
    <citation type="submission" date="2016-10" db="EMBL/GenBank/DDBJ databases">
        <authorList>
            <person name="de Groot N.N."/>
        </authorList>
    </citation>
    <scope>NUCLEOTIDE SEQUENCE [LARGE SCALE GENOMIC DNA]</scope>
    <source>
        <strain evidence="1 2">WG14</strain>
    </source>
</reference>
<dbReference type="Proteomes" id="UP000199322">
    <property type="component" value="Unassembled WGS sequence"/>
</dbReference>
<gene>
    <name evidence="1" type="ORF">SAMN04488588_1985</name>
</gene>
<proteinExistence type="predicted"/>
<dbReference type="STRING" id="28234.SAMN04488588_1985"/>
<evidence type="ECO:0000313" key="2">
    <source>
        <dbReference type="Proteomes" id="UP000199322"/>
    </source>
</evidence>
<evidence type="ECO:0000313" key="1">
    <source>
        <dbReference type="EMBL" id="SDC87242.1"/>
    </source>
</evidence>
<dbReference type="EMBL" id="FMYV01000010">
    <property type="protein sequence ID" value="SDC87242.1"/>
    <property type="molecule type" value="Genomic_DNA"/>
</dbReference>
<accession>A0A1G6Q453</accession>
<organism evidence="1 2">
    <name type="scientific">Geotoga petraea</name>
    <dbReference type="NCBI Taxonomy" id="28234"/>
    <lineage>
        <taxon>Bacteria</taxon>
        <taxon>Thermotogati</taxon>
        <taxon>Thermotogota</taxon>
        <taxon>Thermotogae</taxon>
        <taxon>Petrotogales</taxon>
        <taxon>Petrotogaceae</taxon>
        <taxon>Geotoga</taxon>
    </lineage>
</organism>
<keyword evidence="2" id="KW-1185">Reference proteome</keyword>
<dbReference type="AlphaFoldDB" id="A0A1G6Q453"/>
<protein>
    <submittedName>
        <fullName evidence="1">Uncharacterized protein</fullName>
    </submittedName>
</protein>
<sequence>MKINPKKDFVNTAQERCYLKYKIYNHSFYLNDLLNISIDNDFIECIYSSKSINEILFIIKEDVFKRDYGGALLDILINKSEEILIEIMGYFIKEYNITNYDYELVEYKLNNEKVCQ</sequence>